<dbReference type="Gene3D" id="2.60.20.30">
    <property type="match status" value="1"/>
</dbReference>
<dbReference type="InterPro" id="IPR015161">
    <property type="entry name" value="Sklp_toxin_b/g_crystallin"/>
</dbReference>
<evidence type="ECO:0000313" key="4">
    <source>
        <dbReference type="Proteomes" id="UP000267081"/>
    </source>
</evidence>
<dbReference type="InterPro" id="IPR015791">
    <property type="entry name" value="Antimic/Inh_G_crystallin-like"/>
</dbReference>
<keyword evidence="1" id="KW-0732">Signal</keyword>
<evidence type="ECO:0000313" key="3">
    <source>
        <dbReference type="EMBL" id="RSD14115.1"/>
    </source>
</evidence>
<evidence type="ECO:0000256" key="1">
    <source>
        <dbReference type="SAM" id="SignalP"/>
    </source>
</evidence>
<dbReference type="EMBL" id="RSEC01000058">
    <property type="protein sequence ID" value="RSD14115.1"/>
    <property type="molecule type" value="Genomic_DNA"/>
</dbReference>
<proteinExistence type="predicted"/>
<sequence>MMKGKLVGAAAAAAALGAILLPAPAASAAQVPCGDPNFVKVTYHTVAPIGQRYTCFAGAGWNSFKGDVGFTSWMDEIRTGNNDVTFRDCNGALVDVPRYLTLHFTTARCLRDVGIKPY</sequence>
<feature type="signal peptide" evidence="1">
    <location>
        <begin position="1"/>
        <end position="28"/>
    </location>
</feature>
<keyword evidence="4" id="KW-1185">Reference proteome</keyword>
<dbReference type="AlphaFoldDB" id="A0A3R9DUZ2"/>
<evidence type="ECO:0000259" key="2">
    <source>
        <dbReference type="Pfam" id="PF09076"/>
    </source>
</evidence>
<feature type="domain" description="Streptomyces killer toxin-like beta/gamma crystallin" evidence="2">
    <location>
        <begin position="50"/>
        <end position="107"/>
    </location>
</feature>
<organism evidence="3 4">
    <name type="scientific">Amycolatopsis eburnea</name>
    <dbReference type="NCBI Taxonomy" id="2267691"/>
    <lineage>
        <taxon>Bacteria</taxon>
        <taxon>Bacillati</taxon>
        <taxon>Actinomycetota</taxon>
        <taxon>Actinomycetes</taxon>
        <taxon>Pseudonocardiales</taxon>
        <taxon>Pseudonocardiaceae</taxon>
        <taxon>Amycolatopsis</taxon>
    </lineage>
</organism>
<name>A0A3R9DUZ2_9PSEU</name>
<dbReference type="RefSeq" id="WP_125313389.1">
    <property type="nucleotide sequence ID" value="NZ_RSEC01000058.1"/>
</dbReference>
<dbReference type="InterPro" id="IPR011024">
    <property type="entry name" value="G_crystallin-like"/>
</dbReference>
<feature type="chain" id="PRO_5018674394" description="Streptomyces killer toxin-like beta/gamma crystallin domain-containing protein" evidence="1">
    <location>
        <begin position="29"/>
        <end position="118"/>
    </location>
</feature>
<reference evidence="3 4" key="1">
    <citation type="submission" date="2018-12" db="EMBL/GenBank/DDBJ databases">
        <title>Amycolatopsis eburnea sp. nov. actinomycete associate with arbuscular mycorrhiza fungal spore.</title>
        <authorList>
            <person name="Lumyong S."/>
            <person name="Chaiya L."/>
        </authorList>
    </citation>
    <scope>NUCLEOTIDE SEQUENCE [LARGE SCALE GENOMIC DNA]</scope>
    <source>
        <strain evidence="3 4">GLM-1</strain>
    </source>
</reference>
<protein>
    <recommendedName>
        <fullName evidence="2">Streptomyces killer toxin-like beta/gamma crystallin domain-containing protein</fullName>
    </recommendedName>
</protein>
<dbReference type="SUPFAM" id="SSF49695">
    <property type="entry name" value="gamma-Crystallin-like"/>
    <property type="match status" value="1"/>
</dbReference>
<accession>A0A3R9DUZ2</accession>
<comment type="caution">
    <text evidence="3">The sequence shown here is derived from an EMBL/GenBank/DDBJ whole genome shotgun (WGS) entry which is preliminary data.</text>
</comment>
<dbReference type="Proteomes" id="UP000267081">
    <property type="component" value="Unassembled WGS sequence"/>
</dbReference>
<gene>
    <name evidence="3" type="ORF">EIY87_31280</name>
</gene>
<dbReference type="OrthoDB" id="3623830at2"/>
<dbReference type="Pfam" id="PF09076">
    <property type="entry name" value="Crystall_2"/>
    <property type="match status" value="1"/>
</dbReference>